<gene>
    <name evidence="2" type="ORF">B0I35DRAFT_436874</name>
</gene>
<protein>
    <submittedName>
        <fullName evidence="2">Uncharacterized protein</fullName>
    </submittedName>
</protein>
<dbReference type="Proteomes" id="UP000813444">
    <property type="component" value="Unassembled WGS sequence"/>
</dbReference>
<proteinExistence type="predicted"/>
<organism evidence="2 3">
    <name type="scientific">Stachybotrys elegans</name>
    <dbReference type="NCBI Taxonomy" id="80388"/>
    <lineage>
        <taxon>Eukaryota</taxon>
        <taxon>Fungi</taxon>
        <taxon>Dikarya</taxon>
        <taxon>Ascomycota</taxon>
        <taxon>Pezizomycotina</taxon>
        <taxon>Sordariomycetes</taxon>
        <taxon>Hypocreomycetidae</taxon>
        <taxon>Hypocreales</taxon>
        <taxon>Stachybotryaceae</taxon>
        <taxon>Stachybotrys</taxon>
    </lineage>
</organism>
<reference evidence="2" key="1">
    <citation type="journal article" date="2021" name="Nat. Commun.">
        <title>Genetic determinants of endophytism in the Arabidopsis root mycobiome.</title>
        <authorList>
            <person name="Mesny F."/>
            <person name="Miyauchi S."/>
            <person name="Thiergart T."/>
            <person name="Pickel B."/>
            <person name="Atanasova L."/>
            <person name="Karlsson M."/>
            <person name="Huettel B."/>
            <person name="Barry K.W."/>
            <person name="Haridas S."/>
            <person name="Chen C."/>
            <person name="Bauer D."/>
            <person name="Andreopoulos W."/>
            <person name="Pangilinan J."/>
            <person name="LaButti K."/>
            <person name="Riley R."/>
            <person name="Lipzen A."/>
            <person name="Clum A."/>
            <person name="Drula E."/>
            <person name="Henrissat B."/>
            <person name="Kohler A."/>
            <person name="Grigoriev I.V."/>
            <person name="Martin F.M."/>
            <person name="Hacquard S."/>
        </authorList>
    </citation>
    <scope>NUCLEOTIDE SEQUENCE</scope>
    <source>
        <strain evidence="2">MPI-CAGE-CH-0235</strain>
    </source>
</reference>
<dbReference type="EMBL" id="JAGPNK010000010">
    <property type="protein sequence ID" value="KAH7312382.1"/>
    <property type="molecule type" value="Genomic_DNA"/>
</dbReference>
<name>A0A8K0SJV8_9HYPO</name>
<dbReference type="AlphaFoldDB" id="A0A8K0SJV8"/>
<feature type="chain" id="PRO_5035458066" evidence="1">
    <location>
        <begin position="20"/>
        <end position="110"/>
    </location>
</feature>
<keyword evidence="3" id="KW-1185">Reference proteome</keyword>
<evidence type="ECO:0000313" key="3">
    <source>
        <dbReference type="Proteomes" id="UP000813444"/>
    </source>
</evidence>
<feature type="signal peptide" evidence="1">
    <location>
        <begin position="1"/>
        <end position="19"/>
    </location>
</feature>
<sequence>MYVCVALFILLFHRDVYQGHTDLPSYTISSKTTPPGRTLAPIYVHASYTQSSQCGLTQMLNRTKVLPGEWNSALLPPPVHTSDSDHREQVAWDMTPHSFGTQVMVVLHRQ</sequence>
<evidence type="ECO:0000313" key="2">
    <source>
        <dbReference type="EMBL" id="KAH7312382.1"/>
    </source>
</evidence>
<evidence type="ECO:0000256" key="1">
    <source>
        <dbReference type="SAM" id="SignalP"/>
    </source>
</evidence>
<accession>A0A8K0SJV8</accession>
<comment type="caution">
    <text evidence="2">The sequence shown here is derived from an EMBL/GenBank/DDBJ whole genome shotgun (WGS) entry which is preliminary data.</text>
</comment>
<keyword evidence="1" id="KW-0732">Signal</keyword>